<sequence>MVVTRRTPVVPSPPVSRSQSSQGVPRPARASLAQDVTNFPTSSSPLASGESHVATFVAEAGERTNASDKHSGKNKPKKYRKSKRRKSNFQAFLDFLTKVLLLAFTIYAFTVCPHETHQQTPLCRGLLEYKRMVLDPYIIPPIQAAFSHPSIAPHINRTRPYIYHTIQATVPIISHVRSGWNTHVIPQWEKYVVPEWNKRVVPHWHKHVIPRVELAEQTLAPYRRRIEHVYEQNFAPHARLAVYNLQRWQRQARPYILLAASKTQEGYYAAKPYTAPLLKRAGHILQQFALFLQDQRQKLVDPHVSKIWEKVKELSRGQQTVEGFEPTAEFLSTEPMPSVGDELPGEQALSPEPVPSITPIPDEALTSTLTPSVTPIPQDGSNEGEFSAREPVTSEYDTPITYDDDAVSTTAEPAYSVTVPVEASTALPEVETFLRGESVLLESLHASEPHPSMIASVTEEPNSSAFSPTSAESSRPAVTKPTGPTEGALRATLSGDNDDIDMDAFYAELGLNELPADPQQHTFVPPHLVETEEEQAERLRLKADEIARKRADIEARHAKWEVELEAQKERSTAELQDHLLTLREAAAVELSSSTEVENALETLASEAEKYIKGAEIYLKNLKAENRKRDEKLALWDRVVQKVASKFTERLHAAEAVVNGPYNVLLQLELQEVSSATAKVRDIAEKGQVDLGLDYAWLDDVTYNDWQRYHSLMGVSDNYAEEAASIQNGTHPHVVVANPLAPITEDLQSEVLDIVIGFETRLRRLKREGERAFNGNGAVQKEEEKGPVAEPEVSILPIPGTDTRERAQTFIPPVIIGRSQQEVFDALNKANSLDQPAEASTDPEEVVSSLVREAEVEGEVHPASSSMLHTEL</sequence>
<evidence type="ECO:0000313" key="5">
    <source>
        <dbReference type="Proteomes" id="UP000054217"/>
    </source>
</evidence>
<protein>
    <submittedName>
        <fullName evidence="4">Uncharacterized protein</fullName>
    </submittedName>
</protein>
<accession>A0A0C3P792</accession>
<feature type="region of interest" description="Disordered" evidence="2">
    <location>
        <begin position="1"/>
        <end position="83"/>
    </location>
</feature>
<dbReference type="HOGENOM" id="CLU_319846_0_0_1"/>
<evidence type="ECO:0000256" key="3">
    <source>
        <dbReference type="SAM" id="Phobius"/>
    </source>
</evidence>
<keyword evidence="5" id="KW-1185">Reference proteome</keyword>
<evidence type="ECO:0000256" key="2">
    <source>
        <dbReference type="SAM" id="MobiDB-lite"/>
    </source>
</evidence>
<feature type="compositionally biased region" description="Low complexity" evidence="2">
    <location>
        <begin position="463"/>
        <end position="474"/>
    </location>
</feature>
<feature type="region of interest" description="Disordered" evidence="2">
    <location>
        <begin position="457"/>
        <end position="497"/>
    </location>
</feature>
<dbReference type="OrthoDB" id="3260408at2759"/>
<reference evidence="5" key="2">
    <citation type="submission" date="2015-01" db="EMBL/GenBank/DDBJ databases">
        <title>Evolutionary Origins and Diversification of the Mycorrhizal Mutualists.</title>
        <authorList>
            <consortium name="DOE Joint Genome Institute"/>
            <consortium name="Mycorrhizal Genomics Consortium"/>
            <person name="Kohler A."/>
            <person name="Kuo A."/>
            <person name="Nagy L.G."/>
            <person name="Floudas D."/>
            <person name="Copeland A."/>
            <person name="Barry K.W."/>
            <person name="Cichocki N."/>
            <person name="Veneault-Fourrey C."/>
            <person name="LaButti K."/>
            <person name="Lindquist E.A."/>
            <person name="Lipzen A."/>
            <person name="Lundell T."/>
            <person name="Morin E."/>
            <person name="Murat C."/>
            <person name="Riley R."/>
            <person name="Ohm R."/>
            <person name="Sun H."/>
            <person name="Tunlid A."/>
            <person name="Henrissat B."/>
            <person name="Grigoriev I.V."/>
            <person name="Hibbett D.S."/>
            <person name="Martin F."/>
        </authorList>
    </citation>
    <scope>NUCLEOTIDE SEQUENCE [LARGE SCALE GENOMIC DNA]</scope>
    <source>
        <strain evidence="5">Marx 270</strain>
    </source>
</reference>
<dbReference type="AlphaFoldDB" id="A0A0C3P792"/>
<keyword evidence="3" id="KW-0472">Membrane</keyword>
<proteinExistence type="predicted"/>
<name>A0A0C3P792_PISTI</name>
<feature type="region of interest" description="Disordered" evidence="2">
    <location>
        <begin position="775"/>
        <end position="798"/>
    </location>
</feature>
<dbReference type="EMBL" id="KN831976">
    <property type="protein sequence ID" value="KIO03476.1"/>
    <property type="molecule type" value="Genomic_DNA"/>
</dbReference>
<organism evidence="4 5">
    <name type="scientific">Pisolithus tinctorius Marx 270</name>
    <dbReference type="NCBI Taxonomy" id="870435"/>
    <lineage>
        <taxon>Eukaryota</taxon>
        <taxon>Fungi</taxon>
        <taxon>Dikarya</taxon>
        <taxon>Basidiomycota</taxon>
        <taxon>Agaricomycotina</taxon>
        <taxon>Agaricomycetes</taxon>
        <taxon>Agaricomycetidae</taxon>
        <taxon>Boletales</taxon>
        <taxon>Sclerodermatineae</taxon>
        <taxon>Pisolithaceae</taxon>
        <taxon>Pisolithus</taxon>
    </lineage>
</organism>
<keyword evidence="3" id="KW-1133">Transmembrane helix</keyword>
<evidence type="ECO:0000256" key="1">
    <source>
        <dbReference type="SAM" id="Coils"/>
    </source>
</evidence>
<keyword evidence="3" id="KW-0812">Transmembrane</keyword>
<dbReference type="Proteomes" id="UP000054217">
    <property type="component" value="Unassembled WGS sequence"/>
</dbReference>
<feature type="compositionally biased region" description="Low complexity" evidence="2">
    <location>
        <begin position="1"/>
        <end position="27"/>
    </location>
</feature>
<feature type="transmembrane region" description="Helical" evidence="3">
    <location>
        <begin position="89"/>
        <end position="109"/>
    </location>
</feature>
<dbReference type="InParanoid" id="A0A0C3P792"/>
<keyword evidence="1" id="KW-0175">Coiled coil</keyword>
<evidence type="ECO:0000313" key="4">
    <source>
        <dbReference type="EMBL" id="KIO03476.1"/>
    </source>
</evidence>
<feature type="compositionally biased region" description="Basic residues" evidence="2">
    <location>
        <begin position="72"/>
        <end position="83"/>
    </location>
</feature>
<feature type="compositionally biased region" description="Basic and acidic residues" evidence="2">
    <location>
        <begin position="60"/>
        <end position="71"/>
    </location>
</feature>
<reference evidence="4 5" key="1">
    <citation type="submission" date="2014-04" db="EMBL/GenBank/DDBJ databases">
        <authorList>
            <consortium name="DOE Joint Genome Institute"/>
            <person name="Kuo A."/>
            <person name="Kohler A."/>
            <person name="Costa M.D."/>
            <person name="Nagy L.G."/>
            <person name="Floudas D."/>
            <person name="Copeland A."/>
            <person name="Barry K.W."/>
            <person name="Cichocki N."/>
            <person name="Veneault-Fourrey C."/>
            <person name="LaButti K."/>
            <person name="Lindquist E.A."/>
            <person name="Lipzen A."/>
            <person name="Lundell T."/>
            <person name="Morin E."/>
            <person name="Murat C."/>
            <person name="Sun H."/>
            <person name="Tunlid A."/>
            <person name="Henrissat B."/>
            <person name="Grigoriev I.V."/>
            <person name="Hibbett D.S."/>
            <person name="Martin F."/>
            <person name="Nordberg H.P."/>
            <person name="Cantor M.N."/>
            <person name="Hua S.X."/>
        </authorList>
    </citation>
    <scope>NUCLEOTIDE SEQUENCE [LARGE SCALE GENOMIC DNA]</scope>
    <source>
        <strain evidence="4 5">Marx 270</strain>
    </source>
</reference>
<feature type="coiled-coil region" evidence="1">
    <location>
        <begin position="529"/>
        <end position="570"/>
    </location>
</feature>
<gene>
    <name evidence="4" type="ORF">M404DRAFT_1001387</name>
</gene>
<feature type="compositionally biased region" description="Polar residues" evidence="2">
    <location>
        <begin position="365"/>
        <end position="381"/>
    </location>
</feature>
<feature type="region of interest" description="Disordered" evidence="2">
    <location>
        <begin position="331"/>
        <end position="401"/>
    </location>
</feature>
<dbReference type="STRING" id="870435.A0A0C3P792"/>
<feature type="compositionally biased region" description="Polar residues" evidence="2">
    <location>
        <begin position="34"/>
        <end position="46"/>
    </location>
</feature>